<feature type="transmembrane region" description="Helical" evidence="8">
    <location>
        <begin position="316"/>
        <end position="336"/>
    </location>
</feature>
<feature type="transmembrane region" description="Helical" evidence="8">
    <location>
        <begin position="122"/>
        <end position="147"/>
    </location>
</feature>
<dbReference type="InterPro" id="IPR037294">
    <property type="entry name" value="ABC_BtuC-like"/>
</dbReference>
<evidence type="ECO:0000313" key="9">
    <source>
        <dbReference type="EMBL" id="EAY29125.1"/>
    </source>
</evidence>
<dbReference type="EMBL" id="AAWS01000012">
    <property type="protein sequence ID" value="EAY29125.1"/>
    <property type="molecule type" value="Genomic_DNA"/>
</dbReference>
<dbReference type="PANTHER" id="PTHR30472">
    <property type="entry name" value="FERRIC ENTEROBACTIN TRANSPORT SYSTEM PERMEASE PROTEIN"/>
    <property type="match status" value="1"/>
</dbReference>
<feature type="transmembrane region" description="Helical" evidence="8">
    <location>
        <begin position="96"/>
        <end position="116"/>
    </location>
</feature>
<keyword evidence="4" id="KW-1003">Cell membrane</keyword>
<evidence type="ECO:0000256" key="2">
    <source>
        <dbReference type="ARBA" id="ARBA00007935"/>
    </source>
</evidence>
<feature type="transmembrane region" description="Helical" evidence="8">
    <location>
        <begin position="66"/>
        <end position="87"/>
    </location>
</feature>
<dbReference type="AlphaFoldDB" id="A1ZK99"/>
<feature type="transmembrane region" description="Helical" evidence="8">
    <location>
        <begin position="249"/>
        <end position="274"/>
    </location>
</feature>
<keyword evidence="3" id="KW-0813">Transport</keyword>
<evidence type="ECO:0000256" key="7">
    <source>
        <dbReference type="ARBA" id="ARBA00023136"/>
    </source>
</evidence>
<dbReference type="Proteomes" id="UP000004095">
    <property type="component" value="Unassembled WGS sequence"/>
</dbReference>
<sequence>MQRNSYILIVLSVIVLLSLVATSGMGAIHIGFSEWWQILLAKAGWVEEVSDAQKTAVLWVIRLPRVITSLLVGASLALCGAALQGLFRNPLADPSIIGISAGAAFSAALVIVLASSLLASGWWAGTLLSLVTFLGAVGSTFLVFALARQKHRTNVTMMLLAGIALNALASACTGVLIFVADDAQLRSITFWTLGSLGGANWTTVGLIAFATGLATVFLFRLAKVFNALTLGEQEAKYIGMPIERLKIQVVILTALAIGTAVAFCGMIGFVGLVVPHVLRLIGGGNYRFLLPASVLAGALLLCWADTLARTVVAPAEIPIGVITALLGAPVFLIILYRQKNALN</sequence>
<reference evidence="9 10" key="1">
    <citation type="submission" date="2007-01" db="EMBL/GenBank/DDBJ databases">
        <authorList>
            <person name="Haygood M."/>
            <person name="Podell S."/>
            <person name="Anderson C."/>
            <person name="Hopkinson B."/>
            <person name="Roe K."/>
            <person name="Barbeau K."/>
            <person name="Gaasterland T."/>
            <person name="Ferriera S."/>
            <person name="Johnson J."/>
            <person name="Kravitz S."/>
            <person name="Beeson K."/>
            <person name="Sutton G."/>
            <person name="Rogers Y.-H."/>
            <person name="Friedman R."/>
            <person name="Frazier M."/>
            <person name="Venter J.C."/>
        </authorList>
    </citation>
    <scope>NUCLEOTIDE SEQUENCE [LARGE SCALE GENOMIC DNA]</scope>
    <source>
        <strain evidence="9 10">ATCC 23134</strain>
    </source>
</reference>
<dbReference type="SUPFAM" id="SSF81345">
    <property type="entry name" value="ABC transporter involved in vitamin B12 uptake, BtuC"/>
    <property type="match status" value="1"/>
</dbReference>
<dbReference type="FunFam" id="1.10.3470.10:FF:000001">
    <property type="entry name" value="Vitamin B12 ABC transporter permease BtuC"/>
    <property type="match status" value="1"/>
</dbReference>
<evidence type="ECO:0000256" key="6">
    <source>
        <dbReference type="ARBA" id="ARBA00022989"/>
    </source>
</evidence>
<accession>A1ZK99</accession>
<gene>
    <name evidence="9" type="ORF">M23134_02316</name>
</gene>
<evidence type="ECO:0000256" key="4">
    <source>
        <dbReference type="ARBA" id="ARBA00022475"/>
    </source>
</evidence>
<organism evidence="9 10">
    <name type="scientific">Microscilla marina ATCC 23134</name>
    <dbReference type="NCBI Taxonomy" id="313606"/>
    <lineage>
        <taxon>Bacteria</taxon>
        <taxon>Pseudomonadati</taxon>
        <taxon>Bacteroidota</taxon>
        <taxon>Cytophagia</taxon>
        <taxon>Cytophagales</taxon>
        <taxon>Microscillaceae</taxon>
        <taxon>Microscilla</taxon>
    </lineage>
</organism>
<name>A1ZK99_MICM2</name>
<evidence type="ECO:0000256" key="1">
    <source>
        <dbReference type="ARBA" id="ARBA00004651"/>
    </source>
</evidence>
<dbReference type="GO" id="GO:0033214">
    <property type="term" value="P:siderophore-iron import into cell"/>
    <property type="evidence" value="ECO:0007669"/>
    <property type="project" value="TreeGrafter"/>
</dbReference>
<feature type="transmembrane region" description="Helical" evidence="8">
    <location>
        <begin position="286"/>
        <end position="304"/>
    </location>
</feature>
<dbReference type="PANTHER" id="PTHR30472:SF25">
    <property type="entry name" value="ABC TRANSPORTER PERMEASE PROTEIN MJ0876-RELATED"/>
    <property type="match status" value="1"/>
</dbReference>
<evidence type="ECO:0000256" key="8">
    <source>
        <dbReference type="SAM" id="Phobius"/>
    </source>
</evidence>
<dbReference type="RefSeq" id="WP_002696707.1">
    <property type="nucleotide sequence ID" value="NZ_AAWS01000012.1"/>
</dbReference>
<feature type="transmembrane region" description="Helical" evidence="8">
    <location>
        <begin position="7"/>
        <end position="32"/>
    </location>
</feature>
<evidence type="ECO:0000256" key="3">
    <source>
        <dbReference type="ARBA" id="ARBA00022448"/>
    </source>
</evidence>
<proteinExistence type="inferred from homology"/>
<dbReference type="Pfam" id="PF01032">
    <property type="entry name" value="FecCD"/>
    <property type="match status" value="1"/>
</dbReference>
<evidence type="ECO:0000256" key="5">
    <source>
        <dbReference type="ARBA" id="ARBA00022692"/>
    </source>
</evidence>
<dbReference type="InterPro" id="IPR000522">
    <property type="entry name" value="ABC_transptr_permease_BtuC"/>
</dbReference>
<comment type="caution">
    <text evidence="9">The sequence shown here is derived from an EMBL/GenBank/DDBJ whole genome shotgun (WGS) entry which is preliminary data.</text>
</comment>
<dbReference type="GO" id="GO:0022857">
    <property type="term" value="F:transmembrane transporter activity"/>
    <property type="evidence" value="ECO:0007669"/>
    <property type="project" value="InterPro"/>
</dbReference>
<comment type="similarity">
    <text evidence="2">Belongs to the binding-protein-dependent transport system permease family. FecCD subfamily.</text>
</comment>
<dbReference type="Gene3D" id="1.10.3470.10">
    <property type="entry name" value="ABC transporter involved in vitamin B12 uptake, BtuC"/>
    <property type="match status" value="1"/>
</dbReference>
<protein>
    <submittedName>
        <fullName evidence="9">Transport system permease protein</fullName>
    </submittedName>
</protein>
<dbReference type="GO" id="GO:0005886">
    <property type="term" value="C:plasma membrane"/>
    <property type="evidence" value="ECO:0007669"/>
    <property type="project" value="UniProtKB-SubCell"/>
</dbReference>
<keyword evidence="7 8" id="KW-0472">Membrane</keyword>
<keyword evidence="5 8" id="KW-0812">Transmembrane</keyword>
<dbReference type="eggNOG" id="COG0609">
    <property type="taxonomic scope" value="Bacteria"/>
</dbReference>
<feature type="transmembrane region" description="Helical" evidence="8">
    <location>
        <begin position="199"/>
        <end position="219"/>
    </location>
</feature>
<evidence type="ECO:0000313" key="10">
    <source>
        <dbReference type="Proteomes" id="UP000004095"/>
    </source>
</evidence>
<keyword evidence="6 8" id="KW-1133">Transmembrane helix</keyword>
<keyword evidence="10" id="KW-1185">Reference proteome</keyword>
<feature type="transmembrane region" description="Helical" evidence="8">
    <location>
        <begin position="159"/>
        <end position="179"/>
    </location>
</feature>
<dbReference type="CDD" id="cd06550">
    <property type="entry name" value="TM_ABC_iron-siderophores_like"/>
    <property type="match status" value="1"/>
</dbReference>
<comment type="subcellular location">
    <subcellularLocation>
        <location evidence="1">Cell membrane</location>
        <topology evidence="1">Multi-pass membrane protein</topology>
    </subcellularLocation>
</comment>